<sequence length="238" mass="23289">MDERDLETLFSAAPGEPPPSTFTESDVVAESKRQSARHRSRLAVSTSAVVLVLAGAGIFGIVGNVDFGGPKSASSGIRANSAPVPGQPSAGPARPSGSGEAPNFSSASPQQGGDGDGKTGPRVEGTSGCEQVDRELATALAGELPVPVAADGASPGGACTTGARAAGFPLPDGMISVAVLPAGAPLDEPRQPAGAAILRLPARGGGTLVLVSVAGTAGHPVPFAGELGRIAGDLAARF</sequence>
<evidence type="ECO:0000256" key="2">
    <source>
        <dbReference type="SAM" id="Phobius"/>
    </source>
</evidence>
<keyword evidence="2" id="KW-0472">Membrane</keyword>
<evidence type="ECO:0008006" key="5">
    <source>
        <dbReference type="Google" id="ProtNLM"/>
    </source>
</evidence>
<proteinExistence type="predicted"/>
<feature type="transmembrane region" description="Helical" evidence="2">
    <location>
        <begin position="42"/>
        <end position="62"/>
    </location>
</feature>
<name>A0ABW5GCD5_9PSEU</name>
<feature type="region of interest" description="Disordered" evidence="1">
    <location>
        <begin position="1"/>
        <end position="40"/>
    </location>
</feature>
<keyword evidence="2" id="KW-0812">Transmembrane</keyword>
<gene>
    <name evidence="3" type="ORF">ACFSYJ_05715</name>
</gene>
<organism evidence="3 4">
    <name type="scientific">Amycolatopsis samaneae</name>
    <dbReference type="NCBI Taxonomy" id="664691"/>
    <lineage>
        <taxon>Bacteria</taxon>
        <taxon>Bacillati</taxon>
        <taxon>Actinomycetota</taxon>
        <taxon>Actinomycetes</taxon>
        <taxon>Pseudonocardiales</taxon>
        <taxon>Pseudonocardiaceae</taxon>
        <taxon>Amycolatopsis</taxon>
    </lineage>
</organism>
<evidence type="ECO:0000313" key="4">
    <source>
        <dbReference type="Proteomes" id="UP001597419"/>
    </source>
</evidence>
<dbReference type="Proteomes" id="UP001597419">
    <property type="component" value="Unassembled WGS sequence"/>
</dbReference>
<reference evidence="4" key="1">
    <citation type="journal article" date="2019" name="Int. J. Syst. Evol. Microbiol.">
        <title>The Global Catalogue of Microorganisms (GCM) 10K type strain sequencing project: providing services to taxonomists for standard genome sequencing and annotation.</title>
        <authorList>
            <consortium name="The Broad Institute Genomics Platform"/>
            <consortium name="The Broad Institute Genome Sequencing Center for Infectious Disease"/>
            <person name="Wu L."/>
            <person name="Ma J."/>
        </authorList>
    </citation>
    <scope>NUCLEOTIDE SEQUENCE [LARGE SCALE GENOMIC DNA]</scope>
    <source>
        <strain evidence="4">CGMCC 4.7643</strain>
    </source>
</reference>
<dbReference type="EMBL" id="JBHUKU010000003">
    <property type="protein sequence ID" value="MFD2458082.1"/>
    <property type="molecule type" value="Genomic_DNA"/>
</dbReference>
<keyword evidence="2" id="KW-1133">Transmembrane helix</keyword>
<accession>A0ABW5GCD5</accession>
<protein>
    <recommendedName>
        <fullName evidence="5">DUF3558 domain-containing protein</fullName>
    </recommendedName>
</protein>
<feature type="region of interest" description="Disordered" evidence="1">
    <location>
        <begin position="72"/>
        <end position="128"/>
    </location>
</feature>
<evidence type="ECO:0000256" key="1">
    <source>
        <dbReference type="SAM" id="MobiDB-lite"/>
    </source>
</evidence>
<dbReference type="RefSeq" id="WP_345395574.1">
    <property type="nucleotide sequence ID" value="NZ_BAABHG010000007.1"/>
</dbReference>
<keyword evidence="4" id="KW-1185">Reference proteome</keyword>
<evidence type="ECO:0000313" key="3">
    <source>
        <dbReference type="EMBL" id="MFD2458082.1"/>
    </source>
</evidence>
<comment type="caution">
    <text evidence="3">The sequence shown here is derived from an EMBL/GenBank/DDBJ whole genome shotgun (WGS) entry which is preliminary data.</text>
</comment>